<gene>
    <name evidence="1" type="ORF">MHBO_003335</name>
</gene>
<comment type="caution">
    <text evidence="1">The sequence shown here is derived from an EMBL/GenBank/DDBJ whole genome shotgun (WGS) entry which is preliminary data.</text>
</comment>
<evidence type="ECO:0000313" key="2">
    <source>
        <dbReference type="Proteomes" id="UP001439008"/>
    </source>
</evidence>
<dbReference type="Gene3D" id="3.30.930.10">
    <property type="entry name" value="Bira Bifunctional Protein, Domain 2"/>
    <property type="match status" value="1"/>
</dbReference>
<accession>A0ABV2AQ65</accession>
<sequence length="97" mass="11342">MAYPKNVGKAVERLTAKHFLYLPSASIYGGVSGLYDYGPLGCKLKTNIINYWRNFFVLEENIFEIETMTLTPEIVLKFCKFFCNFLQFFLNKDFWAC</sequence>
<dbReference type="InterPro" id="IPR045864">
    <property type="entry name" value="aa-tRNA-synth_II/BPL/LPL"/>
</dbReference>
<proteinExistence type="predicted"/>
<dbReference type="EMBL" id="JBDODL010001786">
    <property type="protein sequence ID" value="MES1921800.1"/>
    <property type="molecule type" value="Genomic_DNA"/>
</dbReference>
<dbReference type="SUPFAM" id="SSF55681">
    <property type="entry name" value="Class II aaRS and biotin synthetases"/>
    <property type="match status" value="1"/>
</dbReference>
<keyword evidence="2" id="KW-1185">Reference proteome</keyword>
<organism evidence="1 2">
    <name type="scientific">Bonamia ostreae</name>
    <dbReference type="NCBI Taxonomy" id="126728"/>
    <lineage>
        <taxon>Eukaryota</taxon>
        <taxon>Sar</taxon>
        <taxon>Rhizaria</taxon>
        <taxon>Endomyxa</taxon>
        <taxon>Ascetosporea</taxon>
        <taxon>Haplosporida</taxon>
        <taxon>Bonamia</taxon>
    </lineage>
</organism>
<reference evidence="1 2" key="1">
    <citation type="journal article" date="2024" name="BMC Biol.">
        <title>Comparative genomics of Ascetosporea gives new insight into the evolutionary basis for animal parasitism in Rhizaria.</title>
        <authorList>
            <person name="Hiltunen Thoren M."/>
            <person name="Onut-Brannstrom I."/>
            <person name="Alfjorden A."/>
            <person name="Peckova H."/>
            <person name="Swords F."/>
            <person name="Hooper C."/>
            <person name="Holzer A.S."/>
            <person name="Bass D."/>
            <person name="Burki F."/>
        </authorList>
    </citation>
    <scope>NUCLEOTIDE SEQUENCE [LARGE SCALE GENOMIC DNA]</scope>
    <source>
        <strain evidence="1">20-A016</strain>
    </source>
</reference>
<dbReference type="PANTHER" id="PTHR10745:SF0">
    <property type="entry name" value="GLYCINE--TRNA LIGASE"/>
    <property type="match status" value="1"/>
</dbReference>
<name>A0ABV2AQ65_9EUKA</name>
<evidence type="ECO:0008006" key="3">
    <source>
        <dbReference type="Google" id="ProtNLM"/>
    </source>
</evidence>
<protein>
    <recommendedName>
        <fullName evidence="3">Glycine--tRNA ligase</fullName>
    </recommendedName>
</protein>
<dbReference type="PANTHER" id="PTHR10745">
    <property type="entry name" value="GLYCYL-TRNA SYNTHETASE/DNA POLYMERASE SUBUNIT GAMMA-2"/>
    <property type="match status" value="1"/>
</dbReference>
<evidence type="ECO:0000313" key="1">
    <source>
        <dbReference type="EMBL" id="MES1921800.1"/>
    </source>
</evidence>
<dbReference type="Proteomes" id="UP001439008">
    <property type="component" value="Unassembled WGS sequence"/>
</dbReference>
<dbReference type="InterPro" id="IPR027031">
    <property type="entry name" value="Gly-tRNA_synthase/POLG2"/>
</dbReference>